<evidence type="ECO:0000256" key="1">
    <source>
        <dbReference type="ARBA" id="ARBA00004127"/>
    </source>
</evidence>
<proteinExistence type="predicted"/>
<reference evidence="6 7" key="1">
    <citation type="submission" date="2016-10" db="EMBL/GenBank/DDBJ databases">
        <authorList>
            <person name="de Groot N.N."/>
        </authorList>
    </citation>
    <scope>NUCLEOTIDE SEQUENCE [LARGE SCALE GENOMIC DNA]</scope>
    <source>
        <strain evidence="6 7">DSM 22489</strain>
    </source>
</reference>
<feature type="transmembrane region" description="Helical" evidence="5">
    <location>
        <begin position="30"/>
        <end position="50"/>
    </location>
</feature>
<dbReference type="GO" id="GO:0012505">
    <property type="term" value="C:endomembrane system"/>
    <property type="evidence" value="ECO:0007669"/>
    <property type="project" value="UniProtKB-SubCell"/>
</dbReference>
<keyword evidence="3 5" id="KW-1133">Transmembrane helix</keyword>
<dbReference type="InterPro" id="IPR007318">
    <property type="entry name" value="Phopholipid_MeTrfase"/>
</dbReference>
<evidence type="ECO:0000256" key="4">
    <source>
        <dbReference type="ARBA" id="ARBA00023136"/>
    </source>
</evidence>
<organism evidence="6 7">
    <name type="scientific">Bryocella elongata</name>
    <dbReference type="NCBI Taxonomy" id="863522"/>
    <lineage>
        <taxon>Bacteria</taxon>
        <taxon>Pseudomonadati</taxon>
        <taxon>Acidobacteriota</taxon>
        <taxon>Terriglobia</taxon>
        <taxon>Terriglobales</taxon>
        <taxon>Acidobacteriaceae</taxon>
        <taxon>Bryocella</taxon>
    </lineage>
</organism>
<dbReference type="RefSeq" id="WP_103934624.1">
    <property type="nucleotide sequence ID" value="NZ_FNVA01000007.1"/>
</dbReference>
<dbReference type="PANTHER" id="PTHR43847:SF1">
    <property type="entry name" value="BLL3993 PROTEIN"/>
    <property type="match status" value="1"/>
</dbReference>
<dbReference type="GO" id="GO:0008168">
    <property type="term" value="F:methyltransferase activity"/>
    <property type="evidence" value="ECO:0007669"/>
    <property type="project" value="UniProtKB-KW"/>
</dbReference>
<comment type="subcellular location">
    <subcellularLocation>
        <location evidence="1">Endomembrane system</location>
        <topology evidence="1">Multi-pass membrane protein</topology>
    </subcellularLocation>
</comment>
<accession>A0A1H6BJS1</accession>
<evidence type="ECO:0000256" key="5">
    <source>
        <dbReference type="SAM" id="Phobius"/>
    </source>
</evidence>
<feature type="transmembrane region" description="Helical" evidence="5">
    <location>
        <begin position="78"/>
        <end position="97"/>
    </location>
</feature>
<gene>
    <name evidence="6" type="ORF">SAMN05421819_3768</name>
</gene>
<name>A0A1H6BJS1_9BACT</name>
<keyword evidence="2 5" id="KW-0812">Transmembrane</keyword>
<evidence type="ECO:0000256" key="3">
    <source>
        <dbReference type="ARBA" id="ARBA00022989"/>
    </source>
</evidence>
<evidence type="ECO:0000256" key="2">
    <source>
        <dbReference type="ARBA" id="ARBA00022692"/>
    </source>
</evidence>
<dbReference type="EMBL" id="FNVA01000007">
    <property type="protein sequence ID" value="SEG60971.1"/>
    <property type="molecule type" value="Genomic_DNA"/>
</dbReference>
<dbReference type="OrthoDB" id="121447at2"/>
<dbReference type="Gene3D" id="1.20.120.1630">
    <property type="match status" value="1"/>
</dbReference>
<dbReference type="Proteomes" id="UP000236728">
    <property type="component" value="Unassembled WGS sequence"/>
</dbReference>
<dbReference type="GO" id="GO:0032259">
    <property type="term" value="P:methylation"/>
    <property type="evidence" value="ECO:0007669"/>
    <property type="project" value="UniProtKB-KW"/>
</dbReference>
<keyword evidence="4 5" id="KW-0472">Membrane</keyword>
<dbReference type="PANTHER" id="PTHR43847">
    <property type="entry name" value="BLL3993 PROTEIN"/>
    <property type="match status" value="1"/>
</dbReference>
<dbReference type="Pfam" id="PF04191">
    <property type="entry name" value="PEMT"/>
    <property type="match status" value="1"/>
</dbReference>
<keyword evidence="6" id="KW-0489">Methyltransferase</keyword>
<dbReference type="InterPro" id="IPR052527">
    <property type="entry name" value="Metal_cation-efflux_comp"/>
</dbReference>
<keyword evidence="6" id="KW-0808">Transferase</keyword>
<protein>
    <submittedName>
        <fullName evidence="6">Phospholipid methyltransferase</fullName>
    </submittedName>
</protein>
<evidence type="ECO:0000313" key="6">
    <source>
        <dbReference type="EMBL" id="SEG60971.1"/>
    </source>
</evidence>
<evidence type="ECO:0000313" key="7">
    <source>
        <dbReference type="Proteomes" id="UP000236728"/>
    </source>
</evidence>
<dbReference type="AlphaFoldDB" id="A0A1H6BJS1"/>
<sequence>MKVNIASTAALIASLIILERETRNAPWDGLRGAGAVVGLVGITGVVIARFQLRRPLGDTSTPTRLVTTGLYARLRNPIYTFGMFVIAGVAMFIHKPWMMLGVVVLLPLQLQRIRREERELLEAFGDEYVRYRQKTWF</sequence>
<keyword evidence="7" id="KW-1185">Reference proteome</keyword>